<dbReference type="PROSITE" id="PS50109">
    <property type="entry name" value="HIS_KIN"/>
    <property type="match status" value="1"/>
</dbReference>
<feature type="domain" description="Response regulatory" evidence="6">
    <location>
        <begin position="153"/>
        <end position="269"/>
    </location>
</feature>
<comment type="caution">
    <text evidence="7">The sequence shown here is derived from an EMBL/GenBank/DDBJ whole genome shotgun (WGS) entry which is preliminary data.</text>
</comment>
<dbReference type="InterPro" id="IPR036890">
    <property type="entry name" value="HATPase_C_sf"/>
</dbReference>
<dbReference type="Gene3D" id="3.30.565.10">
    <property type="entry name" value="Histidine kinase-like ATPase, C-terminal domain"/>
    <property type="match status" value="1"/>
</dbReference>
<dbReference type="SMART" id="SM00448">
    <property type="entry name" value="REC"/>
    <property type="match status" value="1"/>
</dbReference>
<name>E6QPK7_9ZZZZ</name>
<dbReference type="SMART" id="SM00387">
    <property type="entry name" value="HATPase_c"/>
    <property type="match status" value="1"/>
</dbReference>
<dbReference type="EMBL" id="CABR01000003">
    <property type="protein sequence ID" value="CBI09178.1"/>
    <property type="molecule type" value="Genomic_DNA"/>
</dbReference>
<proteinExistence type="predicted"/>
<dbReference type="InterPro" id="IPR003594">
    <property type="entry name" value="HATPase_dom"/>
</dbReference>
<gene>
    <name evidence="7" type="ORF">CARN7_2833</name>
</gene>
<dbReference type="InterPro" id="IPR011006">
    <property type="entry name" value="CheY-like_superfamily"/>
</dbReference>
<dbReference type="GO" id="GO:0000155">
    <property type="term" value="F:phosphorelay sensor kinase activity"/>
    <property type="evidence" value="ECO:0007669"/>
    <property type="project" value="TreeGrafter"/>
</dbReference>
<dbReference type="Pfam" id="PF02518">
    <property type="entry name" value="HATPase_c"/>
    <property type="match status" value="1"/>
</dbReference>
<dbReference type="EC" id="2.7.13.3" evidence="2"/>
<dbReference type="GO" id="GO:0005886">
    <property type="term" value="C:plasma membrane"/>
    <property type="evidence" value="ECO:0007669"/>
    <property type="project" value="TreeGrafter"/>
</dbReference>
<reference evidence="7" key="1">
    <citation type="submission" date="2009-10" db="EMBL/GenBank/DDBJ databases">
        <title>Diversity of trophic interactions inside an arsenic-rich microbial ecosystem.</title>
        <authorList>
            <person name="Bertin P.N."/>
            <person name="Heinrich-Salmeron A."/>
            <person name="Pelletier E."/>
            <person name="Goulhen-Chollet F."/>
            <person name="Arsene-Ploetze F."/>
            <person name="Gallien S."/>
            <person name="Calteau A."/>
            <person name="Vallenet D."/>
            <person name="Casiot C."/>
            <person name="Chane-Woon-Ming B."/>
            <person name="Giloteaux L."/>
            <person name="Barakat M."/>
            <person name="Bonnefoy V."/>
            <person name="Bruneel O."/>
            <person name="Chandler M."/>
            <person name="Cleiss J."/>
            <person name="Duran R."/>
            <person name="Elbaz-Poulichet F."/>
            <person name="Fonknechten N."/>
            <person name="Lauga B."/>
            <person name="Mornico D."/>
            <person name="Ortet P."/>
            <person name="Schaeffer C."/>
            <person name="Siguier P."/>
            <person name="Alexander Thil Smith A."/>
            <person name="Van Dorsselaer A."/>
            <person name="Weissenbach J."/>
            <person name="Medigue C."/>
            <person name="Le Paslier D."/>
        </authorList>
    </citation>
    <scope>NUCLEOTIDE SEQUENCE</scope>
</reference>
<dbReference type="InterPro" id="IPR004358">
    <property type="entry name" value="Sig_transdc_His_kin-like_C"/>
</dbReference>
<evidence type="ECO:0000313" key="7">
    <source>
        <dbReference type="EMBL" id="CBI09178.1"/>
    </source>
</evidence>
<keyword evidence="4" id="KW-0418">Kinase</keyword>
<comment type="catalytic activity">
    <reaction evidence="1">
        <text>ATP + protein L-histidine = ADP + protein N-phospho-L-histidine.</text>
        <dbReference type="EC" id="2.7.13.3"/>
    </reaction>
</comment>
<evidence type="ECO:0000259" key="6">
    <source>
        <dbReference type="PROSITE" id="PS50110"/>
    </source>
</evidence>
<evidence type="ECO:0000259" key="5">
    <source>
        <dbReference type="PROSITE" id="PS50109"/>
    </source>
</evidence>
<dbReference type="InterPro" id="IPR005467">
    <property type="entry name" value="His_kinase_dom"/>
</dbReference>
<evidence type="ECO:0000256" key="1">
    <source>
        <dbReference type="ARBA" id="ARBA00000085"/>
    </source>
</evidence>
<dbReference type="SUPFAM" id="SSF52172">
    <property type="entry name" value="CheY-like"/>
    <property type="match status" value="1"/>
</dbReference>
<evidence type="ECO:0000256" key="2">
    <source>
        <dbReference type="ARBA" id="ARBA00012438"/>
    </source>
</evidence>
<dbReference type="PANTHER" id="PTHR43047:SF9">
    <property type="entry name" value="HISTIDINE KINASE"/>
    <property type="match status" value="1"/>
</dbReference>
<dbReference type="PROSITE" id="PS50110">
    <property type="entry name" value="RESPONSE_REGULATORY"/>
    <property type="match status" value="1"/>
</dbReference>
<evidence type="ECO:0000256" key="3">
    <source>
        <dbReference type="ARBA" id="ARBA00022679"/>
    </source>
</evidence>
<keyword evidence="3 7" id="KW-0808">Transferase</keyword>
<dbReference type="PRINTS" id="PR00344">
    <property type="entry name" value="BCTRLSENSOR"/>
</dbReference>
<protein>
    <recommendedName>
        <fullName evidence="2">histidine kinase</fullName>
        <ecNumber evidence="2">2.7.13.3</ecNumber>
    </recommendedName>
</protein>
<dbReference type="Pfam" id="PF00072">
    <property type="entry name" value="Response_reg"/>
    <property type="match status" value="1"/>
</dbReference>
<dbReference type="PANTHER" id="PTHR43047">
    <property type="entry name" value="TWO-COMPONENT HISTIDINE PROTEIN KINASE"/>
    <property type="match status" value="1"/>
</dbReference>
<feature type="domain" description="Histidine kinase" evidence="5">
    <location>
        <begin position="1"/>
        <end position="122"/>
    </location>
</feature>
<accession>E6QPK7</accession>
<evidence type="ECO:0000256" key="4">
    <source>
        <dbReference type="ARBA" id="ARBA00022777"/>
    </source>
</evidence>
<dbReference type="CDD" id="cd00156">
    <property type="entry name" value="REC"/>
    <property type="match status" value="1"/>
</dbReference>
<dbReference type="Gene3D" id="3.40.50.2300">
    <property type="match status" value="1"/>
</dbReference>
<dbReference type="SUPFAM" id="SSF55874">
    <property type="entry name" value="ATPase domain of HSP90 chaperone/DNA topoisomerase II/histidine kinase"/>
    <property type="match status" value="1"/>
</dbReference>
<organism evidence="7">
    <name type="scientific">mine drainage metagenome</name>
    <dbReference type="NCBI Taxonomy" id="410659"/>
    <lineage>
        <taxon>unclassified sequences</taxon>
        <taxon>metagenomes</taxon>
        <taxon>ecological metagenomes</taxon>
    </lineage>
</organism>
<dbReference type="AlphaFoldDB" id="E6QPK7"/>
<dbReference type="GO" id="GO:0009927">
    <property type="term" value="F:histidine phosphotransfer kinase activity"/>
    <property type="evidence" value="ECO:0007669"/>
    <property type="project" value="TreeGrafter"/>
</dbReference>
<dbReference type="InterPro" id="IPR001789">
    <property type="entry name" value="Sig_transdc_resp-reg_receiver"/>
</dbReference>
<dbReference type="CDD" id="cd00075">
    <property type="entry name" value="HATPase"/>
    <property type="match status" value="1"/>
</dbReference>
<sequence>MRPCKGNVTSDPVLLERILMNLVSNAIRYSYPNGCVLIACRKRGNQMRIEVRDNGIGISQADQADIFREFFQVSKPQLDSSKGQGLGLAIVDRLVKLLGHGIELRSAPNQGSLFALQVPISTEPEKFSGTGTYPVLHASSAEGWESLPLSGKRILVVDDDELVLSGTATILTSWGGTVSTATCLQEARQLLMGGECWDLIISDYQLGVDETGFDVIIAVRAWQGKDIPGILISGDTSPELLLSASSAGHHLLYKPVRPAKLRSLAIFLLNDPESQII</sequence>